<reference evidence="9" key="1">
    <citation type="submission" date="2019-11" db="EMBL/GenBank/DDBJ databases">
        <authorList>
            <person name="Feng L."/>
        </authorList>
    </citation>
    <scope>NUCLEOTIDE SEQUENCE</scope>
    <source>
        <strain evidence="9">CbolteaeLFYP116</strain>
    </source>
</reference>
<dbReference type="Gene3D" id="6.10.340.10">
    <property type="match status" value="1"/>
</dbReference>
<dbReference type="InterPro" id="IPR050640">
    <property type="entry name" value="Bact_2-comp_sensor_kinase"/>
</dbReference>
<accession>A0A6N2VPD2</accession>
<evidence type="ECO:0000259" key="8">
    <source>
        <dbReference type="PROSITE" id="PS50885"/>
    </source>
</evidence>
<dbReference type="SUPFAM" id="SSF158472">
    <property type="entry name" value="HAMP domain-like"/>
    <property type="match status" value="1"/>
</dbReference>
<dbReference type="GO" id="GO:0000155">
    <property type="term" value="F:phosphorelay sensor kinase activity"/>
    <property type="evidence" value="ECO:0007669"/>
    <property type="project" value="InterPro"/>
</dbReference>
<dbReference type="PANTHER" id="PTHR34220">
    <property type="entry name" value="SENSOR HISTIDINE KINASE YPDA"/>
    <property type="match status" value="1"/>
</dbReference>
<keyword evidence="2" id="KW-0597">Phosphoprotein</keyword>
<keyword evidence="4 9" id="KW-0418">Kinase</keyword>
<dbReference type="RefSeq" id="WP_117440164.1">
    <property type="nucleotide sequence ID" value="NZ_BAABZS010000001.1"/>
</dbReference>
<dbReference type="SMART" id="SM00304">
    <property type="entry name" value="HAMP"/>
    <property type="match status" value="1"/>
</dbReference>
<keyword evidence="7" id="KW-1133">Transmembrane helix</keyword>
<dbReference type="Pfam" id="PF06580">
    <property type="entry name" value="His_kinase"/>
    <property type="match status" value="1"/>
</dbReference>
<proteinExistence type="predicted"/>
<dbReference type="PROSITE" id="PS50885">
    <property type="entry name" value="HAMP"/>
    <property type="match status" value="1"/>
</dbReference>
<sequence>MKPIFKSSLIKDVVISYVCMIVFPVMIILGMVFLLAGRYIYRAATESVTVTQQAVLELYKEEMRGSALALSRVVNMNGGTTIQDASGYDTQKQEQAMEQLYTMYQMLAAPEYKILDIHIYRKDGTAIIPKGEMRYSVDELRQKEWYQAALRQPGLVHTSLVEEDYFYRIRSSQEILEISAYAPREDTEAECIVLYRVSKIPDSIKNYNKSGRMGTLCLINGQGRIVADPGQKTRLPSAVTEKIRQNAADLAASDQPAAGNPPASNNHIAASTQQQLSYRGIRYMILPLPEPGYYLVSAVNETSLFGQFTLFSLISMAVILCVVLMFIFYFKWYMNRLLIPLGHLTEGMRQVEHRNLDTRVEMCRQQDIARMISTFNNMVEQIKKLIHDKEQVEKEKYQEELHTLQSQMNPHFLMNTLNTLKFMAISAHYTGMQDMVVALENILAAVLNRDGGFYTVRDEQSVLESYIYIMQFRYMDSFEVDINLSPGILDCKVPKLILQPIVENCITHGFDNLGDRLGRITVTGTIQEGNLIFEITDNGKGMNQATVQRILGYPQVPGYPERIKRPENMDTAGSLRGPESPPCADIPDSTEHGHRRTIGVSNTDRRLKLNFGSRYGVSIDSKPGAYTRVTLTLPVITNTTEDHYSKG</sequence>
<evidence type="ECO:0000256" key="5">
    <source>
        <dbReference type="SAM" id="Coils"/>
    </source>
</evidence>
<evidence type="ECO:0000256" key="7">
    <source>
        <dbReference type="SAM" id="Phobius"/>
    </source>
</evidence>
<evidence type="ECO:0000256" key="6">
    <source>
        <dbReference type="SAM" id="MobiDB-lite"/>
    </source>
</evidence>
<dbReference type="InterPro" id="IPR036890">
    <property type="entry name" value="HATPase_C_sf"/>
</dbReference>
<organism evidence="9">
    <name type="scientific">Enterocloster bolteae</name>
    <dbReference type="NCBI Taxonomy" id="208479"/>
    <lineage>
        <taxon>Bacteria</taxon>
        <taxon>Bacillati</taxon>
        <taxon>Bacillota</taxon>
        <taxon>Clostridia</taxon>
        <taxon>Lachnospirales</taxon>
        <taxon>Lachnospiraceae</taxon>
        <taxon>Enterocloster</taxon>
    </lineage>
</organism>
<evidence type="ECO:0000256" key="3">
    <source>
        <dbReference type="ARBA" id="ARBA00022679"/>
    </source>
</evidence>
<keyword evidence="7" id="KW-0812">Transmembrane</keyword>
<dbReference type="CDD" id="cd06225">
    <property type="entry name" value="HAMP"/>
    <property type="match status" value="1"/>
</dbReference>
<evidence type="ECO:0000313" key="9">
    <source>
        <dbReference type="EMBL" id="VYT32319.1"/>
    </source>
</evidence>
<gene>
    <name evidence="9" type="primary">yehU_8</name>
    <name evidence="9" type="ORF">CBLFYP116_02914</name>
</gene>
<feature type="transmembrane region" description="Helical" evidence="7">
    <location>
        <begin position="308"/>
        <end position="330"/>
    </location>
</feature>
<protein>
    <submittedName>
        <fullName evidence="9">Sensor histidine kinase YehU</fullName>
        <ecNumber evidence="9">2.7.13.3</ecNumber>
    </submittedName>
</protein>
<evidence type="ECO:0000256" key="1">
    <source>
        <dbReference type="ARBA" id="ARBA00004370"/>
    </source>
</evidence>
<dbReference type="EC" id="2.7.13.3" evidence="9"/>
<dbReference type="PANTHER" id="PTHR34220:SF7">
    <property type="entry name" value="SENSOR HISTIDINE KINASE YPDA"/>
    <property type="match status" value="1"/>
</dbReference>
<keyword evidence="3 9" id="KW-0808">Transferase</keyword>
<dbReference type="InterPro" id="IPR003594">
    <property type="entry name" value="HATPase_dom"/>
</dbReference>
<dbReference type="InterPro" id="IPR010559">
    <property type="entry name" value="Sig_transdc_His_kin_internal"/>
</dbReference>
<comment type="subcellular location">
    <subcellularLocation>
        <location evidence="1">Membrane</location>
    </subcellularLocation>
</comment>
<feature type="coiled-coil region" evidence="5">
    <location>
        <begin position="375"/>
        <end position="407"/>
    </location>
</feature>
<feature type="region of interest" description="Disordered" evidence="6">
    <location>
        <begin position="572"/>
        <end position="595"/>
    </location>
</feature>
<dbReference type="Pfam" id="PF00672">
    <property type="entry name" value="HAMP"/>
    <property type="match status" value="1"/>
</dbReference>
<dbReference type="InterPro" id="IPR003660">
    <property type="entry name" value="HAMP_dom"/>
</dbReference>
<dbReference type="GO" id="GO:0016020">
    <property type="term" value="C:membrane"/>
    <property type="evidence" value="ECO:0007669"/>
    <property type="project" value="UniProtKB-SubCell"/>
</dbReference>
<feature type="domain" description="HAMP" evidence="8">
    <location>
        <begin position="335"/>
        <end position="387"/>
    </location>
</feature>
<evidence type="ECO:0000256" key="4">
    <source>
        <dbReference type="ARBA" id="ARBA00022777"/>
    </source>
</evidence>
<dbReference type="Pfam" id="PF02518">
    <property type="entry name" value="HATPase_c"/>
    <property type="match status" value="1"/>
</dbReference>
<evidence type="ECO:0000256" key="2">
    <source>
        <dbReference type="ARBA" id="ARBA00022553"/>
    </source>
</evidence>
<dbReference type="Gene3D" id="3.30.565.10">
    <property type="entry name" value="Histidine kinase-like ATPase, C-terminal domain"/>
    <property type="match status" value="1"/>
</dbReference>
<keyword evidence="7" id="KW-0472">Membrane</keyword>
<dbReference type="SUPFAM" id="SSF55874">
    <property type="entry name" value="ATPase domain of HSP90 chaperone/DNA topoisomerase II/histidine kinase"/>
    <property type="match status" value="1"/>
</dbReference>
<keyword evidence="5" id="KW-0175">Coiled coil</keyword>
<dbReference type="EMBL" id="CACRTF010000014">
    <property type="protein sequence ID" value="VYT32319.1"/>
    <property type="molecule type" value="Genomic_DNA"/>
</dbReference>
<name>A0A6N2VPD2_9FIRM</name>
<dbReference type="AlphaFoldDB" id="A0A6N2VPD2"/>
<feature type="transmembrane region" description="Helical" evidence="7">
    <location>
        <begin position="12"/>
        <end position="41"/>
    </location>
</feature>